<name>A0A7K1LE43_9ACTN</name>
<proteinExistence type="predicted"/>
<dbReference type="PANTHER" id="PTHR34599:SF2">
    <property type="entry name" value="TRAF-TYPE DOMAIN-CONTAINING PROTEIN"/>
    <property type="match status" value="1"/>
</dbReference>
<dbReference type="Proteomes" id="UP000432015">
    <property type="component" value="Unassembled WGS sequence"/>
</dbReference>
<evidence type="ECO:0000259" key="1">
    <source>
        <dbReference type="Pfam" id="PF21167"/>
    </source>
</evidence>
<dbReference type="InterPro" id="IPR036938">
    <property type="entry name" value="PAP2/HPO_sf"/>
</dbReference>
<feature type="domain" description="Vanadium-dependent haloperoxidase NapH1-like second helical-bundle" evidence="2">
    <location>
        <begin position="307"/>
        <end position="472"/>
    </location>
</feature>
<organism evidence="3 4">
    <name type="scientific">Actinomadura litoris</name>
    <dbReference type="NCBI Taxonomy" id="2678616"/>
    <lineage>
        <taxon>Bacteria</taxon>
        <taxon>Bacillati</taxon>
        <taxon>Actinomycetota</taxon>
        <taxon>Actinomycetes</taxon>
        <taxon>Streptosporangiales</taxon>
        <taxon>Thermomonosporaceae</taxon>
        <taxon>Actinomadura</taxon>
    </lineage>
</organism>
<dbReference type="CDD" id="cd03398">
    <property type="entry name" value="PAP2_haloperoxidase"/>
    <property type="match status" value="1"/>
</dbReference>
<dbReference type="Pfam" id="PF21167">
    <property type="entry name" value="DUF6851"/>
    <property type="match status" value="1"/>
</dbReference>
<evidence type="ECO:0000313" key="3">
    <source>
        <dbReference type="EMBL" id="MUN42689.1"/>
    </source>
</evidence>
<dbReference type="AlphaFoldDB" id="A0A7K1LE43"/>
<sequence length="493" mass="54612">MTTTLGLALGLAEAPARAAGPGDRPRGGRENVVLRWSQAQLEATTRTHLGPPMVARALAVTHTCMYDAWAAYDRRAAGTRFGTRLRRPRAERTARNKDQAISYAAYTAAVDLWPTERPRFDALMAALGYPVSPAGRAGEIGVRACEAVLRSRHDDGANQLGDLQPGAYSDYTGYRPVNDPLMVGRPMDKRTLRDPGRWQALALMDDAGVPRTQEYMGPHMGYVQPFALRSWDQFKIPAPARYGSRAYTRQARDIMRTTAHLTDRQKVISEYWADEGPGFVSPPGTWANIARFVSLRDRNGVDDDVKMFFAMTNAVFDSSIAVWGYKRHHDSVRPISAIRYLYGGKRIPSWPEHGRRHQKVIDGGTWWPYQPPFFVTPAFAEYPSGHSAFGAAGGQVLKMFTGSDRYGDSVTVRAGSSRVEPGRSPRRNVTLRWPTFSSAIEENGVSREYGGIHFKDAVEYGTSMGRKIGVQAYNEARLLFAGFARPAADETGS</sequence>
<protein>
    <submittedName>
        <fullName evidence="3">Phosphoesterase</fullName>
    </submittedName>
</protein>
<comment type="caution">
    <text evidence="3">The sequence shown here is derived from an EMBL/GenBank/DDBJ whole genome shotgun (WGS) entry which is preliminary data.</text>
</comment>
<reference evidence="3 4" key="1">
    <citation type="submission" date="2019-11" db="EMBL/GenBank/DDBJ databases">
        <authorList>
            <person name="Cao P."/>
        </authorList>
    </citation>
    <scope>NUCLEOTIDE SEQUENCE [LARGE SCALE GENOMIC DNA]</scope>
    <source>
        <strain evidence="3 4">NEAU-AAG5</strain>
    </source>
</reference>
<dbReference type="RefSeq" id="WP_156222606.1">
    <property type="nucleotide sequence ID" value="NZ_WOFH01000023.1"/>
</dbReference>
<dbReference type="PANTHER" id="PTHR34599">
    <property type="entry name" value="PEROXIDASE-RELATED"/>
    <property type="match status" value="1"/>
</dbReference>
<dbReference type="EMBL" id="WOFH01000023">
    <property type="protein sequence ID" value="MUN42689.1"/>
    <property type="molecule type" value="Genomic_DNA"/>
</dbReference>
<keyword evidence="4" id="KW-1185">Reference proteome</keyword>
<dbReference type="InterPro" id="IPR049283">
    <property type="entry name" value="DUF6851"/>
</dbReference>
<evidence type="ECO:0000313" key="4">
    <source>
        <dbReference type="Proteomes" id="UP000432015"/>
    </source>
</evidence>
<dbReference type="InterPro" id="IPR016119">
    <property type="entry name" value="Br/Cl_peroxidase_C"/>
</dbReference>
<dbReference type="Pfam" id="PF22778">
    <property type="entry name" value="VCPO_2nd"/>
    <property type="match status" value="1"/>
</dbReference>
<dbReference type="GO" id="GO:0004601">
    <property type="term" value="F:peroxidase activity"/>
    <property type="evidence" value="ECO:0007669"/>
    <property type="project" value="InterPro"/>
</dbReference>
<evidence type="ECO:0000259" key="2">
    <source>
        <dbReference type="Pfam" id="PF22778"/>
    </source>
</evidence>
<dbReference type="SUPFAM" id="SSF48317">
    <property type="entry name" value="Acid phosphatase/Vanadium-dependent haloperoxidase"/>
    <property type="match status" value="1"/>
</dbReference>
<feature type="domain" description="DUF6851" evidence="1">
    <location>
        <begin position="61"/>
        <end position="183"/>
    </location>
</feature>
<dbReference type="Gene3D" id="1.20.144.10">
    <property type="entry name" value="Phosphatidic acid phosphatase type 2/haloperoxidase"/>
    <property type="match status" value="1"/>
</dbReference>
<accession>A0A7K1LE43</accession>
<dbReference type="InterPro" id="IPR055161">
    <property type="entry name" value="NapH1-like_2nd"/>
</dbReference>
<gene>
    <name evidence="3" type="ORF">GNZ18_39775</name>
</gene>
<dbReference type="InterPro" id="IPR052559">
    <property type="entry name" value="V-haloperoxidase"/>
</dbReference>
<dbReference type="Gene3D" id="1.10.606.10">
    <property type="entry name" value="Vanadium-containing Chloroperoxidase, domain 2"/>
    <property type="match status" value="1"/>
</dbReference>